<keyword evidence="1" id="KW-1133">Transmembrane helix</keyword>
<evidence type="ECO:0000256" key="1">
    <source>
        <dbReference type="SAM" id="Phobius"/>
    </source>
</evidence>
<dbReference type="STRING" id="1798391.A2968_01450"/>
<feature type="transmembrane region" description="Helical" evidence="1">
    <location>
        <begin position="47"/>
        <end position="67"/>
    </location>
</feature>
<organism evidence="2 3">
    <name type="scientific">Candidatus Gottesmanbacteria bacterium RIFCSPLOWO2_01_FULL_42_22</name>
    <dbReference type="NCBI Taxonomy" id="1798391"/>
    <lineage>
        <taxon>Bacteria</taxon>
        <taxon>Candidatus Gottesmaniibacteriota</taxon>
    </lineage>
</organism>
<keyword evidence="1" id="KW-0472">Membrane</keyword>
<gene>
    <name evidence="2" type="ORF">A2968_01450</name>
</gene>
<accession>A0A1F6BJR7</accession>
<dbReference type="EMBL" id="MFJU01000006">
    <property type="protein sequence ID" value="OGG37093.1"/>
    <property type="molecule type" value="Genomic_DNA"/>
</dbReference>
<evidence type="ECO:0000313" key="2">
    <source>
        <dbReference type="EMBL" id="OGG37093.1"/>
    </source>
</evidence>
<dbReference type="AlphaFoldDB" id="A0A1F6BJR7"/>
<dbReference type="Proteomes" id="UP000176228">
    <property type="component" value="Unassembled WGS sequence"/>
</dbReference>
<keyword evidence="1" id="KW-0812">Transmembrane</keyword>
<name>A0A1F6BJR7_9BACT</name>
<reference evidence="2 3" key="1">
    <citation type="journal article" date="2016" name="Nat. Commun.">
        <title>Thousands of microbial genomes shed light on interconnected biogeochemical processes in an aquifer system.</title>
        <authorList>
            <person name="Anantharaman K."/>
            <person name="Brown C.T."/>
            <person name="Hug L.A."/>
            <person name="Sharon I."/>
            <person name="Castelle C.J."/>
            <person name="Probst A.J."/>
            <person name="Thomas B.C."/>
            <person name="Singh A."/>
            <person name="Wilkins M.J."/>
            <person name="Karaoz U."/>
            <person name="Brodie E.L."/>
            <person name="Williams K.H."/>
            <person name="Hubbard S.S."/>
            <person name="Banfield J.F."/>
        </authorList>
    </citation>
    <scope>NUCLEOTIDE SEQUENCE [LARGE SCALE GENOMIC DNA]</scope>
</reference>
<evidence type="ECO:0000313" key="3">
    <source>
        <dbReference type="Proteomes" id="UP000176228"/>
    </source>
</evidence>
<comment type="caution">
    <text evidence="2">The sequence shown here is derived from an EMBL/GenBank/DDBJ whole genome shotgun (WGS) entry which is preliminary data.</text>
</comment>
<sequence>MDHDRIYRSLVAKMQEMAVVPPQRLGLLTPFYKKVVPVFKTSPLKSLLFLSVAATFSAFILFGSRLVKLASILQAGAFHP</sequence>
<protein>
    <submittedName>
        <fullName evidence="2">Uncharacterized protein</fullName>
    </submittedName>
</protein>
<proteinExistence type="predicted"/>